<organism evidence="1 2">
    <name type="scientific">Brachionus plicatilis</name>
    <name type="common">Marine rotifer</name>
    <name type="synonym">Brachionus muelleri</name>
    <dbReference type="NCBI Taxonomy" id="10195"/>
    <lineage>
        <taxon>Eukaryota</taxon>
        <taxon>Metazoa</taxon>
        <taxon>Spiralia</taxon>
        <taxon>Gnathifera</taxon>
        <taxon>Rotifera</taxon>
        <taxon>Eurotatoria</taxon>
        <taxon>Monogononta</taxon>
        <taxon>Pseudotrocha</taxon>
        <taxon>Ploima</taxon>
        <taxon>Brachionidae</taxon>
        <taxon>Brachionus</taxon>
    </lineage>
</organism>
<comment type="caution">
    <text evidence="1">The sequence shown here is derived from an EMBL/GenBank/DDBJ whole genome shotgun (WGS) entry which is preliminary data.</text>
</comment>
<dbReference type="AlphaFoldDB" id="A0A3M7QMQ4"/>
<accession>A0A3M7QMQ4</accession>
<proteinExistence type="predicted"/>
<dbReference type="EMBL" id="REGN01005631">
    <property type="protein sequence ID" value="RNA12706.1"/>
    <property type="molecule type" value="Genomic_DNA"/>
</dbReference>
<protein>
    <submittedName>
        <fullName evidence="1">Uncharacterized protein</fullName>
    </submittedName>
</protein>
<evidence type="ECO:0000313" key="1">
    <source>
        <dbReference type="EMBL" id="RNA12706.1"/>
    </source>
</evidence>
<reference evidence="1 2" key="1">
    <citation type="journal article" date="2018" name="Sci. Rep.">
        <title>Genomic signatures of local adaptation to the degree of environmental predictability in rotifers.</title>
        <authorList>
            <person name="Franch-Gras L."/>
            <person name="Hahn C."/>
            <person name="Garcia-Roger E.M."/>
            <person name="Carmona M.J."/>
            <person name="Serra M."/>
            <person name="Gomez A."/>
        </authorList>
    </citation>
    <scope>NUCLEOTIDE SEQUENCE [LARGE SCALE GENOMIC DNA]</scope>
    <source>
        <strain evidence="1">HYR1</strain>
    </source>
</reference>
<dbReference type="Proteomes" id="UP000276133">
    <property type="component" value="Unassembled WGS sequence"/>
</dbReference>
<keyword evidence="2" id="KW-1185">Reference proteome</keyword>
<evidence type="ECO:0000313" key="2">
    <source>
        <dbReference type="Proteomes" id="UP000276133"/>
    </source>
</evidence>
<sequence length="69" mass="8171">MTHFTGFLFISLKQNQLTKTIQEYKYKYITKPINDKVFHISDKQTLAWNRKKIANGDDTEFTIDQNTIS</sequence>
<gene>
    <name evidence="1" type="ORF">BpHYR1_018966</name>
</gene>
<name>A0A3M7QMQ4_BRAPC</name>